<keyword evidence="4" id="KW-1185">Reference proteome</keyword>
<protein>
    <recommendedName>
        <fullName evidence="5">Lysine-specific metallo-endopeptidase domain-containing protein</fullName>
    </recommendedName>
</protein>
<evidence type="ECO:0000313" key="3">
    <source>
        <dbReference type="EMBL" id="PPJ50080.1"/>
    </source>
</evidence>
<dbReference type="OrthoDB" id="5345836at2759"/>
<comment type="caution">
    <text evidence="3">The sequence shown here is derived from an EMBL/GenBank/DDBJ whole genome shotgun (WGS) entry which is preliminary data.</text>
</comment>
<dbReference type="AlphaFoldDB" id="A0A2S6BRJ8"/>
<dbReference type="InterPro" id="IPR024079">
    <property type="entry name" value="MetalloPept_cat_dom_sf"/>
</dbReference>
<evidence type="ECO:0008006" key="5">
    <source>
        <dbReference type="Google" id="ProtNLM"/>
    </source>
</evidence>
<dbReference type="EMBL" id="PNEN01001793">
    <property type="protein sequence ID" value="PPJ50080.1"/>
    <property type="molecule type" value="Genomic_DNA"/>
</dbReference>
<proteinExistence type="predicted"/>
<evidence type="ECO:0000256" key="1">
    <source>
        <dbReference type="SAM" id="MobiDB-lite"/>
    </source>
</evidence>
<dbReference type="Gene3D" id="3.40.390.10">
    <property type="entry name" value="Collagenase (Catalytic Domain)"/>
    <property type="match status" value="1"/>
</dbReference>
<gene>
    <name evidence="3" type="ORF">CBER1_05047</name>
</gene>
<organism evidence="3 4">
    <name type="scientific">Cercospora berteroae</name>
    <dbReference type="NCBI Taxonomy" id="357750"/>
    <lineage>
        <taxon>Eukaryota</taxon>
        <taxon>Fungi</taxon>
        <taxon>Dikarya</taxon>
        <taxon>Ascomycota</taxon>
        <taxon>Pezizomycotina</taxon>
        <taxon>Dothideomycetes</taxon>
        <taxon>Dothideomycetidae</taxon>
        <taxon>Mycosphaerellales</taxon>
        <taxon>Mycosphaerellaceae</taxon>
        <taxon>Cercospora</taxon>
    </lineage>
</organism>
<dbReference type="SUPFAM" id="SSF55486">
    <property type="entry name" value="Metalloproteases ('zincins'), catalytic domain"/>
    <property type="match status" value="1"/>
</dbReference>
<keyword evidence="2" id="KW-0732">Signal</keyword>
<evidence type="ECO:0000256" key="2">
    <source>
        <dbReference type="SAM" id="SignalP"/>
    </source>
</evidence>
<feature type="compositionally biased region" description="Polar residues" evidence="1">
    <location>
        <begin position="276"/>
        <end position="285"/>
    </location>
</feature>
<evidence type="ECO:0000313" key="4">
    <source>
        <dbReference type="Proteomes" id="UP000237631"/>
    </source>
</evidence>
<dbReference type="GO" id="GO:0008237">
    <property type="term" value="F:metallopeptidase activity"/>
    <property type="evidence" value="ECO:0007669"/>
    <property type="project" value="InterPro"/>
</dbReference>
<feature type="chain" id="PRO_5015404023" description="Lysine-specific metallo-endopeptidase domain-containing protein" evidence="2">
    <location>
        <begin position="22"/>
        <end position="285"/>
    </location>
</feature>
<name>A0A2S6BRJ8_9PEZI</name>
<reference evidence="4" key="1">
    <citation type="journal article" date="2017" name="bioRxiv">
        <title>Conservation of a gene cluster reveals novel cercosporin biosynthetic mechanisms and extends production to the genus Colletotrichum.</title>
        <authorList>
            <person name="de Jonge R."/>
            <person name="Ebert M.K."/>
            <person name="Huitt-Roehl C.R."/>
            <person name="Pal P."/>
            <person name="Suttle J.C."/>
            <person name="Spanner R.E."/>
            <person name="Neubauer J.D."/>
            <person name="Jurick W.M.II."/>
            <person name="Stott K.A."/>
            <person name="Secor G.A."/>
            <person name="Thomma B.P.H.J."/>
            <person name="Van de Peer Y."/>
            <person name="Townsend C.A."/>
            <person name="Bolton M.D."/>
        </authorList>
    </citation>
    <scope>NUCLEOTIDE SEQUENCE [LARGE SCALE GENOMIC DNA]</scope>
    <source>
        <strain evidence="4">CBS538.71</strain>
    </source>
</reference>
<feature type="region of interest" description="Disordered" evidence="1">
    <location>
        <begin position="264"/>
        <end position="285"/>
    </location>
</feature>
<feature type="signal peptide" evidence="2">
    <location>
        <begin position="1"/>
        <end position="21"/>
    </location>
</feature>
<accession>A0A2S6BRJ8</accession>
<dbReference type="Proteomes" id="UP000237631">
    <property type="component" value="Unassembled WGS sequence"/>
</dbReference>
<sequence>MYLHTNLLIRIILTIASAVSAYQIHSSCNGMNFNVQAAVDEAKAIAEYAEFRMRENRPALGDIVKELLGSGNQGRTKFRDNMNNVESGFGPYTGQWSAGNTNDPTIVIRCDASHLAAFPLPQQPNGYTPTLFEDRDFPNMPKLADGPNNLATGPSHVIVICAGVNDASRNKVTGTQDTWRTRDWSNVQFLDFDQYLSFTLLHEIMHVSNPGLTDTLASGRAEAYGWHDINGLATNADKQSNADSYALLATALYMKRHTISANSGSFGRRHAVGNRPNDSPNDGHL</sequence>